<evidence type="ECO:0000259" key="11">
    <source>
        <dbReference type="PROSITE" id="PS50263"/>
    </source>
</evidence>
<comment type="caution">
    <text evidence="7">Lacks conserved residue(s) required for the propagation of feature annotation.</text>
</comment>
<dbReference type="SUPFAM" id="SSF56317">
    <property type="entry name" value="Carbon-nitrogen hydrolase"/>
    <property type="match status" value="1"/>
</dbReference>
<evidence type="ECO:0000256" key="1">
    <source>
        <dbReference type="ARBA" id="ARBA00005188"/>
    </source>
</evidence>
<sequence length="537" mass="57810">MAKLRFALAQHDFPVGAVAANAARVRALMDEARAGGAALVAFPELTLSGYPPEDLLLRPSFLEACARALGELAGAARDIAVVVGHPHAQGEVYNAASLLRDGAVALTYRKQALPNYTVFDEKRWFRPGRDTAVLAFDGVRVGLLVCEDIWEPEPAAKAAAAGAELLLVINASPYDLQQAATRERLLAQRARDNGVAIAYVNVVGGQDDLLFDGGALLVQPDGTVAARAPAFVDALLFAEYDPATRRLAALDWPRADDADVEATVYAGLVRGVRDYVGKNGFPGVLLGLSGGIDSALTLALAVDALGPARVGAVMLPTRYTSQLSLREAKVQAERLGVDYRVLPIEPAFQAFLDTLAPAFAGKPADVTEENLQSRCRGVMLMALSNKSGRLLLSTGNKSEMAVGYATLYGDMCGAYAPLKDVYKTLVYRLARWRNARGEAIPPAVIERAPSAELREHQTDQDSLPPYDVLDAILARFVEGEQSQAEIVAAGYEAETVRRVARLVLANEFKRRQSAPGPRITTRAFGRDRRYPITSGWR</sequence>
<evidence type="ECO:0000256" key="2">
    <source>
        <dbReference type="ARBA" id="ARBA00007145"/>
    </source>
</evidence>
<dbReference type="GO" id="GO:0005737">
    <property type="term" value="C:cytoplasm"/>
    <property type="evidence" value="ECO:0007669"/>
    <property type="project" value="InterPro"/>
</dbReference>
<feature type="active site" description="Proton acceptor; for glutaminase activity" evidence="7">
    <location>
        <position position="44"/>
    </location>
</feature>
<dbReference type="Gene3D" id="3.40.50.620">
    <property type="entry name" value="HUPs"/>
    <property type="match status" value="1"/>
</dbReference>
<dbReference type="GO" id="GO:0000257">
    <property type="term" value="F:nitrilase activity"/>
    <property type="evidence" value="ECO:0007669"/>
    <property type="project" value="UniProtKB-ARBA"/>
</dbReference>
<dbReference type="RefSeq" id="WP_062536889.1">
    <property type="nucleotide sequence ID" value="NZ_DF970198.1"/>
</dbReference>
<gene>
    <name evidence="7" type="primary">nadE</name>
    <name evidence="12" type="ORF">MBSD_1376</name>
    <name evidence="13" type="ORF">MBSD_n1629</name>
</gene>
<dbReference type="PANTHER" id="PTHR23090:SF9">
    <property type="entry name" value="GLUTAMINE-DEPENDENT NAD(+) SYNTHETASE"/>
    <property type="match status" value="1"/>
</dbReference>
<keyword evidence="5 7" id="KW-0067">ATP-binding</keyword>
<feature type="binding site" evidence="7">
    <location>
        <position position="116"/>
    </location>
    <ligand>
        <name>L-glutamine</name>
        <dbReference type="ChEBI" id="CHEBI:58359"/>
    </ligand>
</feature>
<evidence type="ECO:0000256" key="3">
    <source>
        <dbReference type="ARBA" id="ARBA00022598"/>
    </source>
</evidence>
<feature type="binding site" evidence="7">
    <location>
        <begin position="287"/>
        <end position="294"/>
    </location>
    <ligand>
        <name>ATP</name>
        <dbReference type="ChEBI" id="CHEBI:30616"/>
    </ligand>
</feature>
<dbReference type="Pfam" id="PF02540">
    <property type="entry name" value="NAD_synthase"/>
    <property type="match status" value="1"/>
</dbReference>
<dbReference type="CDD" id="cd07570">
    <property type="entry name" value="GAT_Gln-NAD-synth"/>
    <property type="match status" value="1"/>
</dbReference>
<comment type="similarity">
    <text evidence="2 7 8">In the C-terminal section; belongs to the NAD synthetase family.</text>
</comment>
<dbReference type="Proteomes" id="UP000253740">
    <property type="component" value="Unassembled WGS sequence"/>
</dbReference>
<dbReference type="PROSITE" id="PS50263">
    <property type="entry name" value="CN_HYDROLASE"/>
    <property type="match status" value="1"/>
</dbReference>
<keyword evidence="14" id="KW-1185">Reference proteome</keyword>
<dbReference type="GO" id="GO:0003952">
    <property type="term" value="F:NAD+ synthase (glutamine-hydrolyzing) activity"/>
    <property type="evidence" value="ECO:0007669"/>
    <property type="project" value="UniProtKB-UniRule"/>
</dbReference>
<feature type="domain" description="CN hydrolase" evidence="11">
    <location>
        <begin position="4"/>
        <end position="242"/>
    </location>
</feature>
<dbReference type="PROSITE" id="PS00920">
    <property type="entry name" value="NITRIL_CHT_1"/>
    <property type="match status" value="1"/>
</dbReference>
<evidence type="ECO:0000256" key="9">
    <source>
        <dbReference type="PROSITE-ProRule" id="PRU10139"/>
    </source>
</evidence>
<reference evidence="13" key="2">
    <citation type="submission" date="2015-08" db="EMBL/GenBank/DDBJ databases">
        <title>Complete DNA Sequence of Pseudomonas syringae pv. actinidiae, the Causal Agent of Kiwifruit Canker Disease.</title>
        <authorList>
            <person name="Rikkerink E.H.A."/>
            <person name="Fineran P.C."/>
        </authorList>
    </citation>
    <scope>NUCLEOTIDE SEQUENCE</scope>
    <source>
        <strain evidence="13">SkMP5</strain>
    </source>
</reference>
<evidence type="ECO:0000313" key="14">
    <source>
        <dbReference type="Proteomes" id="UP000253740"/>
    </source>
</evidence>
<dbReference type="PIRSF" id="PIRSF006630">
    <property type="entry name" value="NADS_GAT"/>
    <property type="match status" value="1"/>
</dbReference>
<dbReference type="GO" id="GO:0009435">
    <property type="term" value="P:NAD+ biosynthetic process"/>
    <property type="evidence" value="ECO:0007669"/>
    <property type="project" value="UniProtKB-UniRule"/>
</dbReference>
<evidence type="ECO:0000256" key="6">
    <source>
        <dbReference type="ARBA" id="ARBA00023027"/>
    </source>
</evidence>
<keyword evidence="4 7" id="KW-0547">Nucleotide-binding</keyword>
<dbReference type="STRING" id="1475481.GCA_000953855_01659"/>
<dbReference type="HAMAP" id="MF_02090">
    <property type="entry name" value="NadE_glutamine_dep"/>
    <property type="match status" value="1"/>
</dbReference>
<dbReference type="InterPro" id="IPR014729">
    <property type="entry name" value="Rossmann-like_a/b/a_fold"/>
</dbReference>
<keyword evidence="3 7" id="KW-0436">Ligase</keyword>
<dbReference type="NCBIfam" id="NF010588">
    <property type="entry name" value="PRK13981.1"/>
    <property type="match status" value="1"/>
</dbReference>
<evidence type="ECO:0000256" key="5">
    <source>
        <dbReference type="ARBA" id="ARBA00022840"/>
    </source>
</evidence>
<dbReference type="InterPro" id="IPR003694">
    <property type="entry name" value="NAD_synthase"/>
</dbReference>
<feature type="binding site" evidence="7">
    <location>
        <position position="399"/>
    </location>
    <ligand>
        <name>deamido-NAD(+)</name>
        <dbReference type="ChEBI" id="CHEBI:58437"/>
        <note>ligand shared between two neighboring subunits</note>
    </ligand>
</feature>
<feature type="binding site" evidence="7">
    <location>
        <position position="172"/>
    </location>
    <ligand>
        <name>L-glutamine</name>
        <dbReference type="ChEBI" id="CHEBI:58359"/>
    </ligand>
</feature>
<dbReference type="EMBL" id="DF970198">
    <property type="protein sequence ID" value="GAP66323.1"/>
    <property type="molecule type" value="Genomic_DNA"/>
</dbReference>
<dbReference type="InterPro" id="IPR000132">
    <property type="entry name" value="Nitrilase/CN_hydratase_CS"/>
</dbReference>
<evidence type="ECO:0000313" key="13">
    <source>
        <dbReference type="EMBL" id="GAP66323.1"/>
    </source>
</evidence>
<comment type="catalytic activity">
    <reaction evidence="7 8">
        <text>deamido-NAD(+) + L-glutamine + ATP + H2O = L-glutamate + AMP + diphosphate + NAD(+) + H(+)</text>
        <dbReference type="Rhea" id="RHEA:24384"/>
        <dbReference type="ChEBI" id="CHEBI:15377"/>
        <dbReference type="ChEBI" id="CHEBI:15378"/>
        <dbReference type="ChEBI" id="CHEBI:29985"/>
        <dbReference type="ChEBI" id="CHEBI:30616"/>
        <dbReference type="ChEBI" id="CHEBI:33019"/>
        <dbReference type="ChEBI" id="CHEBI:57540"/>
        <dbReference type="ChEBI" id="CHEBI:58359"/>
        <dbReference type="ChEBI" id="CHEBI:58437"/>
        <dbReference type="ChEBI" id="CHEBI:456215"/>
        <dbReference type="EC" id="6.3.5.1"/>
    </reaction>
</comment>
<keyword evidence="6 7" id="KW-0520">NAD</keyword>
<comment type="similarity">
    <text evidence="10">Belongs to the NAD synthetase family.</text>
</comment>
<dbReference type="GO" id="GO:0008795">
    <property type="term" value="F:NAD+ synthase activity"/>
    <property type="evidence" value="ECO:0007669"/>
    <property type="project" value="UniProtKB-UniRule"/>
</dbReference>
<dbReference type="InterPro" id="IPR036526">
    <property type="entry name" value="C-N_Hydrolase_sf"/>
</dbReference>
<dbReference type="GO" id="GO:0005524">
    <property type="term" value="F:ATP binding"/>
    <property type="evidence" value="ECO:0007669"/>
    <property type="project" value="UniProtKB-UniRule"/>
</dbReference>
<reference evidence="12" key="1">
    <citation type="submission" date="2015-03" db="EMBL/GenBank/DDBJ databases">
        <title>Draft genome sequence of Mizugakiibacter sediminis skMP5.</title>
        <authorList>
            <person name="Watanabe T."/>
            <person name="Kojima H."/>
            <person name="Fukui M."/>
        </authorList>
    </citation>
    <scope>NUCLEOTIDE SEQUENCE</scope>
    <source>
        <strain evidence="12">SkMP5</strain>
    </source>
</reference>
<feature type="active site" description="Nucleophile; for glutaminase activity" evidence="7">
    <location>
        <position position="146"/>
    </location>
</feature>
<organism evidence="13">
    <name type="scientific">Mizugakiibacter sediminis</name>
    <dbReference type="NCBI Taxonomy" id="1475481"/>
    <lineage>
        <taxon>Bacteria</taxon>
        <taxon>Pseudomonadati</taxon>
        <taxon>Pseudomonadota</taxon>
        <taxon>Gammaproteobacteria</taxon>
        <taxon>Lysobacterales</taxon>
        <taxon>Rhodanobacteraceae</taxon>
        <taxon>Mizugakiibacter</taxon>
    </lineage>
</organism>
<comment type="pathway">
    <text evidence="1 7 8">Cofactor biosynthesis; NAD(+) biosynthesis; NAD(+) from deamido-NAD(+) (L-Gln route): step 1/1.</text>
</comment>
<protein>
    <recommendedName>
        <fullName evidence="7 8">Glutamine-dependent NAD(+) synthetase</fullName>
        <ecNumber evidence="7 8">6.3.5.1</ecNumber>
    </recommendedName>
    <alternativeName>
        <fullName evidence="7 8">NAD(+) synthase [glutamine-hydrolyzing]</fullName>
    </alternativeName>
</protein>
<evidence type="ECO:0000256" key="8">
    <source>
        <dbReference type="PIRNR" id="PIRNR006630"/>
    </source>
</evidence>
<dbReference type="PANTHER" id="PTHR23090">
    <property type="entry name" value="NH 3 /GLUTAMINE-DEPENDENT NAD + SYNTHETASE"/>
    <property type="match status" value="1"/>
</dbReference>
<proteinExistence type="inferred from homology"/>
<evidence type="ECO:0000256" key="10">
    <source>
        <dbReference type="RuleBase" id="RU003811"/>
    </source>
</evidence>
<dbReference type="Pfam" id="PF00795">
    <property type="entry name" value="CN_hydrolase"/>
    <property type="match status" value="1"/>
</dbReference>
<feature type="binding site" evidence="7">
    <location>
        <position position="509"/>
    </location>
    <ligand>
        <name>deamido-NAD(+)</name>
        <dbReference type="ChEBI" id="CHEBI:58437"/>
        <note>ligand shared between two neighboring subunits</note>
    </ligand>
</feature>
<dbReference type="AlphaFoldDB" id="A0A0K8QN78"/>
<dbReference type="EC" id="6.3.5.1" evidence="7 8"/>
<dbReference type="Gene3D" id="3.60.110.10">
    <property type="entry name" value="Carbon-nitrogen hydrolase"/>
    <property type="match status" value="1"/>
</dbReference>
<comment type="function">
    <text evidence="7">Catalyzes the ATP-dependent amidation of deamido-NAD to form NAD. Uses L-glutamine as a nitrogen source.</text>
</comment>
<dbReference type="InterPro" id="IPR014445">
    <property type="entry name" value="Gln-dep_NAD_synthase"/>
</dbReference>
<feature type="active site" description="Proton acceptor" evidence="9">
    <location>
        <position position="44"/>
    </location>
</feature>
<dbReference type="UniPathway" id="UPA00253">
    <property type="reaction ID" value="UER00334"/>
</dbReference>
<evidence type="ECO:0000313" key="12">
    <source>
        <dbReference type="EMBL" id="GAN44840.1"/>
    </source>
</evidence>
<feature type="binding site" evidence="7">
    <location>
        <position position="394"/>
    </location>
    <ligand>
        <name>ATP</name>
        <dbReference type="ChEBI" id="CHEBI:30616"/>
    </ligand>
</feature>
<dbReference type="EMBL" id="DF952378">
    <property type="protein sequence ID" value="GAN44840.1"/>
    <property type="molecule type" value="Genomic_DNA"/>
</dbReference>
<name>A0A0K8QN78_9GAMM</name>
<dbReference type="OrthoDB" id="9760188at2"/>
<evidence type="ECO:0000256" key="4">
    <source>
        <dbReference type="ARBA" id="ARBA00022741"/>
    </source>
</evidence>
<dbReference type="InterPro" id="IPR003010">
    <property type="entry name" value="C-N_Hydrolase"/>
</dbReference>
<feature type="binding site" evidence="7">
    <location>
        <position position="370"/>
    </location>
    <ligand>
        <name>deamido-NAD(+)</name>
        <dbReference type="ChEBI" id="CHEBI:58437"/>
        <note>ligand shared between two neighboring subunits</note>
    </ligand>
</feature>
<feature type="active site" description="For glutaminase activity" evidence="7">
    <location>
        <position position="110"/>
    </location>
</feature>
<accession>A0A0K8QN78</accession>
<evidence type="ECO:0000256" key="7">
    <source>
        <dbReference type="HAMAP-Rule" id="MF_02090"/>
    </source>
</evidence>
<dbReference type="SUPFAM" id="SSF52402">
    <property type="entry name" value="Adenine nucleotide alpha hydrolases-like"/>
    <property type="match status" value="1"/>
</dbReference>
<dbReference type="CDD" id="cd00553">
    <property type="entry name" value="NAD_synthase"/>
    <property type="match status" value="1"/>
</dbReference>
<dbReference type="InterPro" id="IPR022310">
    <property type="entry name" value="NAD/GMP_synthase"/>
</dbReference>
<dbReference type="FunFam" id="3.40.50.620:FF:000106">
    <property type="entry name" value="Glutamine-dependent NAD(+) synthetase"/>
    <property type="match status" value="1"/>
</dbReference>
<dbReference type="HOGENOM" id="CLU_022313_2_0_6"/>
<dbReference type="NCBIfam" id="TIGR00552">
    <property type="entry name" value="nadE"/>
    <property type="match status" value="1"/>
</dbReference>
<dbReference type="GO" id="GO:0004359">
    <property type="term" value="F:glutaminase activity"/>
    <property type="evidence" value="ECO:0007669"/>
    <property type="project" value="InterPro"/>
</dbReference>